<dbReference type="PANTHER" id="PTHR47183">
    <property type="entry name" value="GLUCOSE-1-PHOSPHATE CYTIDYLYLTRANSFERASE-RELATED"/>
    <property type="match status" value="1"/>
</dbReference>
<dbReference type="GO" id="GO:0047343">
    <property type="term" value="F:glucose-1-phosphate cytidylyltransferase activity"/>
    <property type="evidence" value="ECO:0007669"/>
    <property type="project" value="UniProtKB-EC"/>
</dbReference>
<dbReference type="CDD" id="cd02524">
    <property type="entry name" value="G1P_cytidylyltransferase"/>
    <property type="match status" value="1"/>
</dbReference>
<dbReference type="SUPFAM" id="SSF53448">
    <property type="entry name" value="Nucleotide-diphospho-sugar transferases"/>
    <property type="match status" value="1"/>
</dbReference>
<evidence type="ECO:0000313" key="3">
    <source>
        <dbReference type="Proteomes" id="UP000008794"/>
    </source>
</evidence>
<dbReference type="EMBL" id="FP929032">
    <property type="protein sequence ID" value="CBK64203.1"/>
    <property type="molecule type" value="Genomic_DNA"/>
</dbReference>
<evidence type="ECO:0000313" key="2">
    <source>
        <dbReference type="EMBL" id="CBK64203.1"/>
    </source>
</evidence>
<reference evidence="2 3" key="1">
    <citation type="submission" date="2010-03" db="EMBL/GenBank/DDBJ databases">
        <title>The genome sequence of Alistipes shahii WAL 8301.</title>
        <authorList>
            <consortium name="metaHIT consortium -- http://www.metahit.eu/"/>
            <person name="Pajon A."/>
            <person name="Turner K."/>
            <person name="Parkhill J."/>
        </authorList>
    </citation>
    <scope>NUCLEOTIDE SEQUENCE [LARGE SCALE GENOMIC DNA]</scope>
    <source>
        <strain evidence="2 3">WAL 8301</strain>
    </source>
</reference>
<dbReference type="InterPro" id="IPR046981">
    <property type="entry name" value="G1P_cyt_trans"/>
</dbReference>
<dbReference type="KEGG" id="ash:AL1_18350"/>
<dbReference type="Gene3D" id="3.90.550.10">
    <property type="entry name" value="Spore Coat Polysaccharide Biosynthesis Protein SpsA, Chain A"/>
    <property type="match status" value="1"/>
</dbReference>
<dbReference type="PATRIC" id="fig|717959.3.peg.288"/>
<dbReference type="PANTHER" id="PTHR47183:SF1">
    <property type="entry name" value="GLUCOSE-1-PHOSPHATE CYTIDYLYLTRANSFERASE"/>
    <property type="match status" value="1"/>
</dbReference>
<dbReference type="InterPro" id="IPR029044">
    <property type="entry name" value="Nucleotide-diphossugar_trans"/>
</dbReference>
<dbReference type="GO" id="GO:0009243">
    <property type="term" value="P:O antigen biosynthetic process"/>
    <property type="evidence" value="ECO:0007669"/>
    <property type="project" value="InterPro"/>
</dbReference>
<dbReference type="Proteomes" id="UP000008794">
    <property type="component" value="Chromosome"/>
</dbReference>
<dbReference type="Pfam" id="PF00483">
    <property type="entry name" value="NTP_transferase"/>
    <property type="match status" value="1"/>
</dbReference>
<keyword evidence="2" id="KW-0548">Nucleotidyltransferase</keyword>
<protein>
    <submittedName>
        <fullName evidence="2">Glucose-1-phosphate cytidylyltransferase</fullName>
        <ecNumber evidence="2">2.7.7.33</ecNumber>
    </submittedName>
</protein>
<dbReference type="NCBIfam" id="TIGR02623">
    <property type="entry name" value="G1P_cyt_trans"/>
    <property type="match status" value="1"/>
</dbReference>
<proteinExistence type="predicted"/>
<feature type="domain" description="Nucleotidyl transferase" evidence="1">
    <location>
        <begin position="2"/>
        <end position="196"/>
    </location>
</feature>
<sequence>MVEIGGMPILWHIMKIYSHYGINEFIVCCGYKQYVIKEFFANFFLHNSDVTFNLTENTMKIHNTHSEKWRVTLVDTGLNTLTGGRLKRVQEYVGDETFFLTYGDGVADIDINATLSAHKAAGKTLSMTVYQPQGKLGVVDIDTKGNVKGFIEKPKTGNNWINAGFFVCEPKIFDVLEGDHEMFEQQPIARLVKKGQIHAFKHFGFWRPMDTLHDNKELNKLWEQGNAPWKCW</sequence>
<dbReference type="AlphaFoldDB" id="D4IMP1"/>
<evidence type="ECO:0000259" key="1">
    <source>
        <dbReference type="Pfam" id="PF00483"/>
    </source>
</evidence>
<dbReference type="InterPro" id="IPR005835">
    <property type="entry name" value="NTP_transferase_dom"/>
</dbReference>
<gene>
    <name evidence="2" type="ORF">AL1_18350</name>
</gene>
<accession>D4IMP1</accession>
<name>D4IMP1_9BACT</name>
<keyword evidence="2" id="KW-0808">Transferase</keyword>
<dbReference type="HOGENOM" id="CLU_029499_10_0_10"/>
<reference evidence="2 3" key="2">
    <citation type="submission" date="2010-03" db="EMBL/GenBank/DDBJ databases">
        <authorList>
            <person name="Pajon A."/>
        </authorList>
    </citation>
    <scope>NUCLEOTIDE SEQUENCE [LARGE SCALE GENOMIC DNA]</scope>
    <source>
        <strain evidence="2 3">WAL 8301</strain>
    </source>
</reference>
<dbReference type="InterPro" id="IPR013446">
    <property type="entry name" value="G1P_cyt_trans-like"/>
</dbReference>
<keyword evidence="3" id="KW-1185">Reference proteome</keyword>
<dbReference type="EC" id="2.7.7.33" evidence="2"/>
<dbReference type="RefSeq" id="WP_015547095.1">
    <property type="nucleotide sequence ID" value="NC_021030.1"/>
</dbReference>
<organism evidence="2 3">
    <name type="scientific">Alistipes shahii WAL 8301</name>
    <dbReference type="NCBI Taxonomy" id="717959"/>
    <lineage>
        <taxon>Bacteria</taxon>
        <taxon>Pseudomonadati</taxon>
        <taxon>Bacteroidota</taxon>
        <taxon>Bacteroidia</taxon>
        <taxon>Bacteroidales</taxon>
        <taxon>Rikenellaceae</taxon>
        <taxon>Alistipes</taxon>
    </lineage>
</organism>
<dbReference type="STRING" id="717959.AL1_18350"/>